<evidence type="ECO:0000313" key="5">
    <source>
        <dbReference type="Proteomes" id="UP000094291"/>
    </source>
</evidence>
<evidence type="ECO:0000313" key="4">
    <source>
        <dbReference type="EMBL" id="ODC05009.1"/>
    </source>
</evidence>
<feature type="domain" description="HTH araC/xylS-type" evidence="3">
    <location>
        <begin position="209"/>
        <end position="304"/>
    </location>
</feature>
<organism evidence="4 5">
    <name type="scientific">Terasakiispira papahanaumokuakeensis</name>
    <dbReference type="NCBI Taxonomy" id="197479"/>
    <lineage>
        <taxon>Bacteria</taxon>
        <taxon>Pseudomonadati</taxon>
        <taxon>Pseudomonadota</taxon>
        <taxon>Gammaproteobacteria</taxon>
        <taxon>Oceanospirillales</taxon>
        <taxon>Terasakiispira</taxon>
    </lineage>
</organism>
<sequence>MHLDIDNATASDAANYFTLSVPNLIHSTTGDITLSAGTVPQPSDHKAPAMWVKEPLWKGLKLTLVLSGRLDCRVDGYDPLAIEGPMLCAVANEGDHCGDHLFSHDQPVRYTSVQLDFAAIEQAGLPPEQLLPYHDQHPVMFCQRAPRALQALARQIMTCPLQGPTRSFYLSAKALELTALGIEGLLHPSDAHETPPQRGLSSSDLERIHAARDLMCGDLQEVHSLAALARQVGLNTRKLNEGFRQAFGTSVHAYRQEMRLQEAYRLLASGEINVSSAAYRVGYSPAHFSIAFRKRFGLSPSALR</sequence>
<dbReference type="RefSeq" id="WP_069000031.1">
    <property type="nucleotide sequence ID" value="NZ_MDTQ01000001.1"/>
</dbReference>
<keyword evidence="5" id="KW-1185">Reference proteome</keyword>
<gene>
    <name evidence="4" type="ORF">BFW38_17180</name>
</gene>
<dbReference type="STRING" id="197479.BFW38_17180"/>
<dbReference type="OrthoDB" id="282744at2"/>
<evidence type="ECO:0000256" key="1">
    <source>
        <dbReference type="ARBA" id="ARBA00023015"/>
    </source>
</evidence>
<dbReference type="PANTHER" id="PTHR47893">
    <property type="entry name" value="REGULATORY PROTEIN PCHR"/>
    <property type="match status" value="1"/>
</dbReference>
<keyword evidence="2" id="KW-0804">Transcription</keyword>
<protein>
    <submittedName>
        <fullName evidence="4">AraC family transcriptional regulator</fullName>
    </submittedName>
</protein>
<dbReference type="PROSITE" id="PS01124">
    <property type="entry name" value="HTH_ARAC_FAMILY_2"/>
    <property type="match status" value="1"/>
</dbReference>
<accession>A0A1E2VDD2</accession>
<dbReference type="SMART" id="SM00342">
    <property type="entry name" value="HTH_ARAC"/>
    <property type="match status" value="1"/>
</dbReference>
<proteinExistence type="predicted"/>
<dbReference type="InterPro" id="IPR018060">
    <property type="entry name" value="HTH_AraC"/>
</dbReference>
<evidence type="ECO:0000256" key="2">
    <source>
        <dbReference type="ARBA" id="ARBA00023163"/>
    </source>
</evidence>
<dbReference type="InterPro" id="IPR009057">
    <property type="entry name" value="Homeodomain-like_sf"/>
</dbReference>
<dbReference type="PANTHER" id="PTHR47893:SF1">
    <property type="entry name" value="REGULATORY PROTEIN PCHR"/>
    <property type="match status" value="1"/>
</dbReference>
<reference evidence="4 5" key="1">
    <citation type="submission" date="2016-08" db="EMBL/GenBank/DDBJ databases">
        <authorList>
            <person name="Seilhamer J.J."/>
        </authorList>
    </citation>
    <scope>NUCLEOTIDE SEQUENCE [LARGE SCALE GENOMIC DNA]</scope>
    <source>
        <strain evidence="4 5">PH27A</strain>
    </source>
</reference>
<comment type="caution">
    <text evidence="4">The sequence shown here is derived from an EMBL/GenBank/DDBJ whole genome shotgun (WGS) entry which is preliminary data.</text>
</comment>
<dbReference type="SUPFAM" id="SSF46689">
    <property type="entry name" value="Homeodomain-like"/>
    <property type="match status" value="2"/>
</dbReference>
<dbReference type="InterPro" id="IPR053142">
    <property type="entry name" value="PchR_regulatory_protein"/>
</dbReference>
<dbReference type="EMBL" id="MDTQ01000001">
    <property type="protein sequence ID" value="ODC05009.1"/>
    <property type="molecule type" value="Genomic_DNA"/>
</dbReference>
<name>A0A1E2VDD2_9GAMM</name>
<dbReference type="AlphaFoldDB" id="A0A1E2VDD2"/>
<evidence type="ECO:0000259" key="3">
    <source>
        <dbReference type="PROSITE" id="PS01124"/>
    </source>
</evidence>
<dbReference type="Pfam" id="PF12833">
    <property type="entry name" value="HTH_18"/>
    <property type="match status" value="1"/>
</dbReference>
<dbReference type="GO" id="GO:0003700">
    <property type="term" value="F:DNA-binding transcription factor activity"/>
    <property type="evidence" value="ECO:0007669"/>
    <property type="project" value="InterPro"/>
</dbReference>
<dbReference type="GO" id="GO:0043565">
    <property type="term" value="F:sequence-specific DNA binding"/>
    <property type="evidence" value="ECO:0007669"/>
    <property type="project" value="InterPro"/>
</dbReference>
<keyword evidence="1" id="KW-0805">Transcription regulation</keyword>
<dbReference type="Gene3D" id="1.10.10.60">
    <property type="entry name" value="Homeodomain-like"/>
    <property type="match status" value="2"/>
</dbReference>
<dbReference type="Proteomes" id="UP000094291">
    <property type="component" value="Unassembled WGS sequence"/>
</dbReference>